<dbReference type="AlphaFoldDB" id="A0A0P1G4B9"/>
<organism evidence="1 2">
    <name type="scientific">Tritonibacter multivorans</name>
    <dbReference type="NCBI Taxonomy" id="928856"/>
    <lineage>
        <taxon>Bacteria</taxon>
        <taxon>Pseudomonadati</taxon>
        <taxon>Pseudomonadota</taxon>
        <taxon>Alphaproteobacteria</taxon>
        <taxon>Rhodobacterales</taxon>
        <taxon>Paracoccaceae</taxon>
        <taxon>Tritonibacter</taxon>
    </lineage>
</organism>
<dbReference type="GO" id="GO:0004328">
    <property type="term" value="F:formamidase activity"/>
    <property type="evidence" value="ECO:0007669"/>
    <property type="project" value="UniProtKB-EC"/>
</dbReference>
<keyword evidence="2" id="KW-1185">Reference proteome</keyword>
<dbReference type="EC" id="3.5.1.49" evidence="1"/>
<dbReference type="RefSeq" id="WP_058289108.1">
    <property type="nucleotide sequence ID" value="NZ_CYSD01000014.1"/>
</dbReference>
<dbReference type="Pfam" id="PF03069">
    <property type="entry name" value="FmdA_AmdA"/>
    <property type="match status" value="1"/>
</dbReference>
<reference evidence="1 2" key="1">
    <citation type="submission" date="2015-09" db="EMBL/GenBank/DDBJ databases">
        <authorList>
            <consortium name="Swine Surveillance"/>
        </authorList>
    </citation>
    <scope>NUCLEOTIDE SEQUENCE [LARGE SCALE GENOMIC DNA]</scope>
    <source>
        <strain evidence="1 2">CECT 7557</strain>
    </source>
</reference>
<accession>A0A0P1G4B9</accession>
<dbReference type="PANTHER" id="PTHR31891:SF1">
    <property type="entry name" value="FORMAMIDASE C869.04-RELATED"/>
    <property type="match status" value="1"/>
</dbReference>
<keyword evidence="1" id="KW-0378">Hydrolase</keyword>
<gene>
    <name evidence="1" type="primary">fmdA</name>
    <name evidence="1" type="ORF">TRM7557_00988</name>
</gene>
<name>A0A0P1G4B9_9RHOB</name>
<evidence type="ECO:0000313" key="1">
    <source>
        <dbReference type="EMBL" id="CUH76622.1"/>
    </source>
</evidence>
<dbReference type="InterPro" id="IPR004304">
    <property type="entry name" value="FmdA_AmdA"/>
</dbReference>
<sequence>MPDTLHTPADPAPEATYSADTLIRVNLDESPHTNEKIHNRWHPDIPMVEWVDPGDDFIVEAYDWTGSQISNNDDASDVRDVELPQVHYLSGPIGVRGAQPGDLLVVELLDVGPLNRSQWGFNGVFSKNNGGGFLQEQFPTAQKSIWDFQGMFTTSRHVPGVRYAGLIHPGLIGTLPDRKMLDAWNTREKALFDTNPTRVPALAELPNTQAAHMGKMTGDARAAAAAEAARTLPPRENGGNCDIKDLSRGSVCYFPVYVEGGGLSMGDTHFSQGDGEITFCGGIEMASWLHVKVSIIKDGIAKYGVKNPMFKPSPITPKYDDYLIFEGISVDEDDNQHYVDMTEAYRQACLNAIEYMTKFGYSREQALAILGTAPVQGHVSGIVDYPNACATLWLPTDIFEFDMMPGADGPTKFLDGSVNVPVAPDL</sequence>
<dbReference type="PANTHER" id="PTHR31891">
    <property type="entry name" value="FORMAMIDASE C869.04-RELATED"/>
    <property type="match status" value="1"/>
</dbReference>
<dbReference type="STRING" id="928856.SAMN04488049_11457"/>
<dbReference type="Proteomes" id="UP000052022">
    <property type="component" value="Unassembled WGS sequence"/>
</dbReference>
<dbReference type="OrthoDB" id="9785236at2"/>
<proteinExistence type="predicted"/>
<dbReference type="SUPFAM" id="SSF141130">
    <property type="entry name" value="Acetamidase/Formamidase-like"/>
    <property type="match status" value="1"/>
</dbReference>
<dbReference type="Gene3D" id="2.60.120.580">
    <property type="entry name" value="Acetamidase/Formamidase-like domains"/>
    <property type="match status" value="1"/>
</dbReference>
<dbReference type="InterPro" id="IPR054833">
    <property type="entry name" value="FormamaseFmdA"/>
</dbReference>
<evidence type="ECO:0000313" key="2">
    <source>
        <dbReference type="Proteomes" id="UP000052022"/>
    </source>
</evidence>
<dbReference type="NCBIfam" id="NF045496">
    <property type="entry name" value="FormamaseFmdA"/>
    <property type="match status" value="1"/>
</dbReference>
<dbReference type="EMBL" id="CYSD01000014">
    <property type="protein sequence ID" value="CUH76622.1"/>
    <property type="molecule type" value="Genomic_DNA"/>
</dbReference>
<protein>
    <submittedName>
        <fullName evidence="1">Formamidase</fullName>
        <ecNumber evidence="1">3.5.1.49</ecNumber>
    </submittedName>
</protein>